<keyword evidence="2" id="KW-1185">Reference proteome</keyword>
<comment type="caution">
    <text evidence="1">The sequence shown here is derived from an EMBL/GenBank/DDBJ whole genome shotgun (WGS) entry which is preliminary data.</text>
</comment>
<protein>
    <submittedName>
        <fullName evidence="1">Uncharacterized protein</fullName>
    </submittedName>
</protein>
<dbReference type="Proteomes" id="UP001189429">
    <property type="component" value="Unassembled WGS sequence"/>
</dbReference>
<feature type="non-terminal residue" evidence="1">
    <location>
        <position position="1"/>
    </location>
</feature>
<dbReference type="EMBL" id="CAUYUJ010018797">
    <property type="protein sequence ID" value="CAK0886391.1"/>
    <property type="molecule type" value="Genomic_DNA"/>
</dbReference>
<accession>A0ABN9WN02</accession>
<proteinExistence type="predicted"/>
<feature type="non-terminal residue" evidence="1">
    <location>
        <position position="611"/>
    </location>
</feature>
<sequence>DMLQNANREPDMAEVLRVTKEECKAGKLDGPWEVWAGAHGHVHSTVPFDQWLPTRRFPRVQGRTAASCKVRPIDDATASGLNLAVSTQERMRMAGLATLLDYVSFIAEHFRDWGEGGAPLVAKGNRAQACPQWPVHADDIPLLVCFVWGDSVGRAGGSQACAHKALPFGAFGAVWGYALVAASVNHPLRQIFSVPRNAYVDKFHRASPARRVSLHEWVFQELRAMLGIPLKEGKNQGPAAVLNLVGLVLSTAQWAGLRLAAKRRADIAADVESALRARRLSKRDAARLGGQLGFATAAMFGRVGHGGRSFSAHVPPHLCAELLQVGKKQRSAQSELLAVLVLLLSCPEEVRGARLVLFEDNTPALENMLSGAASDVWIEWVASESNPAGSLSRPDEHAKRAEARAFSQRHHLQAAEPRFPASFSMGADAWATAVVAAQEDWARNDWRHQALTALRLGAVDAGTLAALLAAISFDSDDKQIALGWIRARRAGAIVGAAHFHGGLLRLLCLAAGPRASCQGAATAVLRKAAWPRAPQGCRRCTAMACVRKSQDSGVPAVRWWPRAPEPGAAPLDKRDVVVGHYDVLIDGAKERRQAAPLRRLGLHGASAAARP</sequence>
<name>A0ABN9WN02_9DINO</name>
<gene>
    <name evidence="1" type="ORF">PCOR1329_LOCUS67752</name>
</gene>
<evidence type="ECO:0000313" key="1">
    <source>
        <dbReference type="EMBL" id="CAK0886391.1"/>
    </source>
</evidence>
<evidence type="ECO:0000313" key="2">
    <source>
        <dbReference type="Proteomes" id="UP001189429"/>
    </source>
</evidence>
<reference evidence="1" key="1">
    <citation type="submission" date="2023-10" db="EMBL/GenBank/DDBJ databases">
        <authorList>
            <person name="Chen Y."/>
            <person name="Shah S."/>
            <person name="Dougan E. K."/>
            <person name="Thang M."/>
            <person name="Chan C."/>
        </authorList>
    </citation>
    <scope>NUCLEOTIDE SEQUENCE [LARGE SCALE GENOMIC DNA]</scope>
</reference>
<organism evidence="1 2">
    <name type="scientific">Prorocentrum cordatum</name>
    <dbReference type="NCBI Taxonomy" id="2364126"/>
    <lineage>
        <taxon>Eukaryota</taxon>
        <taxon>Sar</taxon>
        <taxon>Alveolata</taxon>
        <taxon>Dinophyceae</taxon>
        <taxon>Prorocentrales</taxon>
        <taxon>Prorocentraceae</taxon>
        <taxon>Prorocentrum</taxon>
    </lineage>
</organism>